<dbReference type="InterPro" id="IPR011993">
    <property type="entry name" value="PH-like_dom_sf"/>
</dbReference>
<keyword evidence="3" id="KW-1185">Reference proteome</keyword>
<dbReference type="PANTHER" id="PTHR14336">
    <property type="entry name" value="TANDEM PH DOMAIN CONTAINING PROTEIN"/>
    <property type="match status" value="1"/>
</dbReference>
<accession>A0A8B6EBP5</accession>
<dbReference type="EMBL" id="UYJE01004782">
    <property type="protein sequence ID" value="VDI31373.1"/>
    <property type="molecule type" value="Genomic_DNA"/>
</dbReference>
<organism evidence="2 3">
    <name type="scientific">Mytilus galloprovincialis</name>
    <name type="common">Mediterranean mussel</name>
    <dbReference type="NCBI Taxonomy" id="29158"/>
    <lineage>
        <taxon>Eukaryota</taxon>
        <taxon>Metazoa</taxon>
        <taxon>Spiralia</taxon>
        <taxon>Lophotrochozoa</taxon>
        <taxon>Mollusca</taxon>
        <taxon>Bivalvia</taxon>
        <taxon>Autobranchia</taxon>
        <taxon>Pteriomorphia</taxon>
        <taxon>Mytilida</taxon>
        <taxon>Mytiloidea</taxon>
        <taxon>Mytilidae</taxon>
        <taxon>Mytilinae</taxon>
        <taxon>Mytilus</taxon>
    </lineage>
</organism>
<dbReference type="PROSITE" id="PS50003">
    <property type="entry name" value="PH_DOMAIN"/>
    <property type="match status" value="1"/>
</dbReference>
<dbReference type="SMART" id="SM00233">
    <property type="entry name" value="PH"/>
    <property type="match status" value="1"/>
</dbReference>
<dbReference type="Proteomes" id="UP000596742">
    <property type="component" value="Unassembled WGS sequence"/>
</dbReference>
<dbReference type="SUPFAM" id="SSF50729">
    <property type="entry name" value="PH domain-like"/>
    <property type="match status" value="1"/>
</dbReference>
<dbReference type="Gene3D" id="2.30.29.30">
    <property type="entry name" value="Pleckstrin-homology domain (PH domain)/Phosphotyrosine-binding domain (PTB)"/>
    <property type="match status" value="1"/>
</dbReference>
<sequence length="297" mass="34466">MEGILKKKVSIMRGFEDKWFKLTENGFLEYYEIKPSTISQDTDVPANQIPSCVSGFGMKAGGLFDTSWYRRYFVLSDREFQFFLSETETTPQRTVPIEDIKGVANYSGYTGKQTVFQLVTKHKTFYIEVETQLELDKWTKELSYCLRKIEQIWLNPDLRVLKGKFYIGLARIAPDRDDCTFRIITNSGAKHILRSSQLTDRQKWIDTILETQNRVKKDMGPIVRKFSYKGAKHSAKESSSKEDKKDSSFARSHSVWFGGALGELAHHTMTVFDETEDTNTYSKQNWYIAIELMWEGN</sequence>
<proteinExistence type="predicted"/>
<feature type="domain" description="PH" evidence="1">
    <location>
        <begin position="1"/>
        <end position="147"/>
    </location>
</feature>
<dbReference type="InterPro" id="IPR001849">
    <property type="entry name" value="PH_domain"/>
</dbReference>
<protein>
    <recommendedName>
        <fullName evidence="1">PH domain-containing protein</fullName>
    </recommendedName>
</protein>
<dbReference type="InterPro" id="IPR051707">
    <property type="entry name" value="PI-Interact_SigTrans_Reg"/>
</dbReference>
<name>A0A8B6EBP5_MYTGA</name>
<comment type="caution">
    <text evidence="2">The sequence shown here is derived from an EMBL/GenBank/DDBJ whole genome shotgun (WGS) entry which is preliminary data.</text>
</comment>
<dbReference type="Pfam" id="PF00169">
    <property type="entry name" value="PH"/>
    <property type="match status" value="1"/>
</dbReference>
<dbReference type="AlphaFoldDB" id="A0A8B6EBP5"/>
<reference evidence="2" key="1">
    <citation type="submission" date="2018-11" db="EMBL/GenBank/DDBJ databases">
        <authorList>
            <person name="Alioto T."/>
            <person name="Alioto T."/>
        </authorList>
    </citation>
    <scope>NUCLEOTIDE SEQUENCE</scope>
</reference>
<dbReference type="OrthoDB" id="243840at2759"/>
<evidence type="ECO:0000259" key="1">
    <source>
        <dbReference type="PROSITE" id="PS50003"/>
    </source>
</evidence>
<gene>
    <name evidence="2" type="ORF">MGAL_10B034635</name>
</gene>
<evidence type="ECO:0000313" key="3">
    <source>
        <dbReference type="Proteomes" id="UP000596742"/>
    </source>
</evidence>
<evidence type="ECO:0000313" key="2">
    <source>
        <dbReference type="EMBL" id="VDI31373.1"/>
    </source>
</evidence>